<feature type="domain" description="Zn(2)-C6 fungal-type" evidence="12">
    <location>
        <begin position="111"/>
        <end position="140"/>
    </location>
</feature>
<evidence type="ECO:0000256" key="8">
    <source>
        <dbReference type="ARBA" id="ARBA00023163"/>
    </source>
</evidence>
<dbReference type="Proteomes" id="UP000191342">
    <property type="component" value="Unassembled WGS sequence"/>
</dbReference>
<keyword evidence="3" id="KW-0677">Repeat</keyword>
<keyword evidence="7" id="KW-0238">DNA-binding</keyword>
<dbReference type="Pfam" id="PF04082">
    <property type="entry name" value="Fungal_trans"/>
    <property type="match status" value="1"/>
</dbReference>
<evidence type="ECO:0008006" key="16">
    <source>
        <dbReference type="Google" id="ProtNLM"/>
    </source>
</evidence>
<dbReference type="CDD" id="cd12148">
    <property type="entry name" value="fungal_TF_MHR"/>
    <property type="match status" value="1"/>
</dbReference>
<dbReference type="PROSITE" id="PS00028">
    <property type="entry name" value="ZINC_FINGER_C2H2_1"/>
    <property type="match status" value="1"/>
</dbReference>
<keyword evidence="8" id="KW-0804">Transcription</keyword>
<evidence type="ECO:0000256" key="4">
    <source>
        <dbReference type="ARBA" id="ARBA00022771"/>
    </source>
</evidence>
<dbReference type="InterPro" id="IPR036236">
    <property type="entry name" value="Znf_C2H2_sf"/>
</dbReference>
<dbReference type="Pfam" id="PF00096">
    <property type="entry name" value="zf-C2H2"/>
    <property type="match status" value="1"/>
</dbReference>
<protein>
    <recommendedName>
        <fullName evidence="16">Zn(2)-C6 fungal-type domain-containing protein</fullName>
    </recommendedName>
</protein>
<dbReference type="Gene3D" id="3.30.160.60">
    <property type="entry name" value="Classic Zinc Finger"/>
    <property type="match status" value="1"/>
</dbReference>
<dbReference type="PROSITE" id="PS50157">
    <property type="entry name" value="ZINC_FINGER_C2H2_2"/>
    <property type="match status" value="1"/>
</dbReference>
<keyword evidence="15" id="KW-1185">Reference proteome</keyword>
<evidence type="ECO:0000256" key="11">
    <source>
        <dbReference type="SAM" id="Phobius"/>
    </source>
</evidence>
<gene>
    <name evidence="14" type="ORF">PENFLA_c014G07980</name>
</gene>
<evidence type="ECO:0000313" key="14">
    <source>
        <dbReference type="EMBL" id="OQE21497.1"/>
    </source>
</evidence>
<keyword evidence="4 10" id="KW-0863">Zinc-finger</keyword>
<keyword evidence="5" id="KW-0862">Zinc</keyword>
<dbReference type="SUPFAM" id="SSF57667">
    <property type="entry name" value="beta-beta-alpha zinc fingers"/>
    <property type="match status" value="1"/>
</dbReference>
<dbReference type="STRING" id="254877.A0A1V6T5A5"/>
<dbReference type="SUPFAM" id="SSF57701">
    <property type="entry name" value="Zn2/Cys6 DNA-binding domain"/>
    <property type="match status" value="1"/>
</dbReference>
<comment type="caution">
    <text evidence="14">The sequence shown here is derived from an EMBL/GenBank/DDBJ whole genome shotgun (WGS) entry which is preliminary data.</text>
</comment>
<dbReference type="GO" id="GO:0000981">
    <property type="term" value="F:DNA-binding transcription factor activity, RNA polymerase II-specific"/>
    <property type="evidence" value="ECO:0007669"/>
    <property type="project" value="InterPro"/>
</dbReference>
<evidence type="ECO:0000313" key="15">
    <source>
        <dbReference type="Proteomes" id="UP000191342"/>
    </source>
</evidence>
<dbReference type="SMART" id="SM00355">
    <property type="entry name" value="ZnF_C2H2"/>
    <property type="match status" value="2"/>
</dbReference>
<evidence type="ECO:0000256" key="2">
    <source>
        <dbReference type="ARBA" id="ARBA00022723"/>
    </source>
</evidence>
<keyword evidence="11" id="KW-0472">Membrane</keyword>
<keyword evidence="6" id="KW-0805">Transcription regulation</keyword>
<evidence type="ECO:0000256" key="1">
    <source>
        <dbReference type="ARBA" id="ARBA00004123"/>
    </source>
</evidence>
<name>A0A1V6T5A5_9EURO</name>
<dbReference type="PROSITE" id="PS50048">
    <property type="entry name" value="ZN2_CY6_FUNGAL_2"/>
    <property type="match status" value="1"/>
</dbReference>
<evidence type="ECO:0000259" key="13">
    <source>
        <dbReference type="PROSITE" id="PS50157"/>
    </source>
</evidence>
<keyword evidence="11" id="KW-0812">Transmembrane</keyword>
<evidence type="ECO:0000256" key="7">
    <source>
        <dbReference type="ARBA" id="ARBA00023125"/>
    </source>
</evidence>
<dbReference type="InterPro" id="IPR001138">
    <property type="entry name" value="Zn2Cys6_DnaBD"/>
</dbReference>
<dbReference type="Pfam" id="PF00172">
    <property type="entry name" value="Zn_clus"/>
    <property type="match status" value="1"/>
</dbReference>
<dbReference type="InterPro" id="IPR051059">
    <property type="entry name" value="VerF-like"/>
</dbReference>
<dbReference type="OrthoDB" id="654211at2759"/>
<keyword evidence="11" id="KW-1133">Transmembrane helix</keyword>
<dbReference type="GO" id="GO:0005634">
    <property type="term" value="C:nucleus"/>
    <property type="evidence" value="ECO:0007669"/>
    <property type="project" value="UniProtKB-SubCell"/>
</dbReference>
<dbReference type="SMART" id="SM00066">
    <property type="entry name" value="GAL4"/>
    <property type="match status" value="1"/>
</dbReference>
<dbReference type="InterPro" id="IPR007219">
    <property type="entry name" value="XnlR_reg_dom"/>
</dbReference>
<reference evidence="15" key="1">
    <citation type="journal article" date="2017" name="Nat. Microbiol.">
        <title>Global analysis of biosynthetic gene clusters reveals vast potential of secondary metabolite production in Penicillium species.</title>
        <authorList>
            <person name="Nielsen J.C."/>
            <person name="Grijseels S."/>
            <person name="Prigent S."/>
            <person name="Ji B."/>
            <person name="Dainat J."/>
            <person name="Nielsen K.F."/>
            <person name="Frisvad J.C."/>
            <person name="Workman M."/>
            <person name="Nielsen J."/>
        </authorList>
    </citation>
    <scope>NUCLEOTIDE SEQUENCE [LARGE SCALE GENOMIC DNA]</scope>
    <source>
        <strain evidence="15">IBT 14082</strain>
    </source>
</reference>
<dbReference type="InterPro" id="IPR013087">
    <property type="entry name" value="Znf_C2H2_type"/>
</dbReference>
<dbReference type="GO" id="GO:0000978">
    <property type="term" value="F:RNA polymerase II cis-regulatory region sequence-specific DNA binding"/>
    <property type="evidence" value="ECO:0007669"/>
    <property type="project" value="InterPro"/>
</dbReference>
<dbReference type="InterPro" id="IPR036864">
    <property type="entry name" value="Zn2-C6_fun-type_DNA-bd_sf"/>
</dbReference>
<feature type="transmembrane region" description="Helical" evidence="11">
    <location>
        <begin position="12"/>
        <end position="33"/>
    </location>
</feature>
<dbReference type="GO" id="GO:0006351">
    <property type="term" value="P:DNA-templated transcription"/>
    <property type="evidence" value="ECO:0007669"/>
    <property type="project" value="InterPro"/>
</dbReference>
<evidence type="ECO:0000256" key="3">
    <source>
        <dbReference type="ARBA" id="ARBA00022737"/>
    </source>
</evidence>
<dbReference type="PANTHER" id="PTHR40626:SF1">
    <property type="entry name" value="TRANSCRIPTION FACTOR WITH C2H2 AND ZN(2)-CYS(6) DNA BINDING DOMAIN (EUROFUNG)"/>
    <property type="match status" value="1"/>
</dbReference>
<organism evidence="14 15">
    <name type="scientific">Penicillium flavigenum</name>
    <dbReference type="NCBI Taxonomy" id="254877"/>
    <lineage>
        <taxon>Eukaryota</taxon>
        <taxon>Fungi</taxon>
        <taxon>Dikarya</taxon>
        <taxon>Ascomycota</taxon>
        <taxon>Pezizomycotina</taxon>
        <taxon>Eurotiomycetes</taxon>
        <taxon>Eurotiomycetidae</taxon>
        <taxon>Eurotiales</taxon>
        <taxon>Aspergillaceae</taxon>
        <taxon>Penicillium</taxon>
    </lineage>
</organism>
<evidence type="ECO:0000256" key="5">
    <source>
        <dbReference type="ARBA" id="ARBA00022833"/>
    </source>
</evidence>
<dbReference type="GO" id="GO:0008270">
    <property type="term" value="F:zinc ion binding"/>
    <property type="evidence" value="ECO:0007669"/>
    <property type="project" value="UniProtKB-KW"/>
</dbReference>
<evidence type="ECO:0000256" key="6">
    <source>
        <dbReference type="ARBA" id="ARBA00023015"/>
    </source>
</evidence>
<keyword evidence="9" id="KW-0539">Nucleus</keyword>
<accession>A0A1V6T5A5</accession>
<proteinExistence type="predicted"/>
<dbReference type="EMBL" id="MLQL01000014">
    <property type="protein sequence ID" value="OQE21497.1"/>
    <property type="molecule type" value="Genomic_DNA"/>
</dbReference>
<keyword evidence="2" id="KW-0479">Metal-binding</keyword>
<dbReference type="CDD" id="cd00067">
    <property type="entry name" value="GAL4"/>
    <property type="match status" value="1"/>
</dbReference>
<evidence type="ECO:0000259" key="12">
    <source>
        <dbReference type="PROSITE" id="PS50048"/>
    </source>
</evidence>
<dbReference type="PANTHER" id="PTHR40626">
    <property type="entry name" value="MIP31509P"/>
    <property type="match status" value="1"/>
</dbReference>
<feature type="domain" description="C2H2-type" evidence="13">
    <location>
        <begin position="41"/>
        <end position="68"/>
    </location>
</feature>
<dbReference type="Gene3D" id="4.10.240.10">
    <property type="entry name" value="Zn(2)-C6 fungal-type DNA-binding domain"/>
    <property type="match status" value="1"/>
</dbReference>
<evidence type="ECO:0000256" key="9">
    <source>
        <dbReference type="ARBA" id="ARBA00023242"/>
    </source>
</evidence>
<evidence type="ECO:0000256" key="10">
    <source>
        <dbReference type="PROSITE-ProRule" id="PRU00042"/>
    </source>
</evidence>
<comment type="subcellular location">
    <subcellularLocation>
        <location evidence="1">Nucleus</location>
    </subcellularLocation>
</comment>
<dbReference type="AlphaFoldDB" id="A0A1V6T5A5"/>
<sequence length="659" mass="73688">MCEGFGHARMEFVHALTCVAAPFLFFPSFNFAMKAAFDVMFQCTLCEKAYQRKTHLIRHEATHTQQPSSSCPLCSKAFVKPEVARRHIKTCAKKFNQPAPPAAKPGRKRHSCELCFFAKVSCDRNSPCSRCRSLGRQCTFVTQEVPSRDPSCSTVTSLSPSITVSRATSRDSGSFSFLQHFANPSFQRDRLAIGETAKCSVRRNLETLNSHIEDALVPTDPMSAFGGDFQLTSLPFQIPSTLPSFTDDYLLQFNPDTLFPSKLSNQLSEIMTELVDTSKSMGLGTAGTLNPLDFMELSTLLGVSNISASISAFFHSLHWHLPVVHFPTFDPGNISNPLLLSIFLSGATYTIPLDGGALPSGLFDVAEEYIFRKIADLSTVASPKDQSHLLSTVQLLQSALIIEMLQFGQDNMQTRRRIRIVRHPCLVSTIRSLGIFQLKRGTAPTVCDERTWRNLLAEETCIRIACWVFLADGFLTVCFKNHPSISVFEMDCHFPWSAWLWEAENASSFSRIAMSHSTELPLPPLKDVVTQLLETPLSNDRIPWGLSVSVEHLLILIYAINSLAFQARAGLLRYLSLDRIRCASGNWKLIWDSVIGLLDKDQFLHLGYPKHAQELWWLLNATLDATGRSDVSLRYMDNTATDDLGNLNEFIQWCHQAPS</sequence>
<dbReference type="GO" id="GO:0000785">
    <property type="term" value="C:chromatin"/>
    <property type="evidence" value="ECO:0007669"/>
    <property type="project" value="TreeGrafter"/>
</dbReference>